<comment type="pathway">
    <text evidence="3 4">Cofactor biosynthesis; coenzyme A biosynthesis; CoA from (R)-pantothenate: step 2/5.</text>
</comment>
<keyword evidence="3" id="KW-0479">Metal-binding</keyword>
<dbReference type="InterPro" id="IPR005252">
    <property type="entry name" value="CoaBC"/>
</dbReference>
<dbReference type="Proteomes" id="UP000015462">
    <property type="component" value="Unassembled WGS sequence"/>
</dbReference>
<feature type="region of interest" description="Phosphopantothenoylcysteine decarboxylase" evidence="3">
    <location>
        <begin position="1"/>
        <end position="202"/>
    </location>
</feature>
<dbReference type="Pfam" id="PF02441">
    <property type="entry name" value="Flavoprotein"/>
    <property type="match status" value="1"/>
</dbReference>
<comment type="function">
    <text evidence="3">Catalyzes two sequential steps in the biosynthesis of coenzyme A. In the first step cysteine is conjugated to 4'-phosphopantothenate to form 4-phosphopantothenoylcysteine. In the second step the latter compound is decarboxylated to form 4'-phosphopantotheine.</text>
</comment>
<dbReference type="Gene3D" id="3.40.50.10300">
    <property type="entry name" value="CoaB-like"/>
    <property type="match status" value="1"/>
</dbReference>
<dbReference type="GO" id="GO:0004633">
    <property type="term" value="F:phosphopantothenoylcysteine decarboxylase activity"/>
    <property type="evidence" value="ECO:0007669"/>
    <property type="project" value="UniProtKB-UniRule"/>
</dbReference>
<dbReference type="EC" id="6.3.2.5" evidence="3"/>
<dbReference type="InterPro" id="IPR036551">
    <property type="entry name" value="Flavin_trans-like"/>
</dbReference>
<comment type="caution">
    <text evidence="3">Lacks conserved residue(s) required for the propagation of feature annotation.</text>
</comment>
<comment type="similarity">
    <text evidence="3 4">In the N-terminal section; belongs to the HFCD (homo-oligomeric flavin containing Cys decarboxylase) superfamily.</text>
</comment>
<feature type="binding site" evidence="3">
    <location>
        <position position="301"/>
    </location>
    <ligand>
        <name>CTP</name>
        <dbReference type="ChEBI" id="CHEBI:37563"/>
    </ligand>
</feature>
<comment type="cofactor">
    <cofactor evidence="3">
        <name>Mg(2+)</name>
        <dbReference type="ChEBI" id="CHEBI:18420"/>
    </cofactor>
</comment>
<gene>
    <name evidence="3" type="primary">coaBC</name>
    <name evidence="7" type="ORF">L196_07449</name>
</gene>
<feature type="binding site" evidence="3">
    <location>
        <position position="353"/>
    </location>
    <ligand>
        <name>CTP</name>
        <dbReference type="ChEBI" id="CHEBI:37563"/>
    </ligand>
</feature>
<dbReference type="PANTHER" id="PTHR14359:SF6">
    <property type="entry name" value="PHOSPHOPANTOTHENOYLCYSTEINE DECARBOXYLASE"/>
    <property type="match status" value="1"/>
</dbReference>
<keyword evidence="3 4" id="KW-0285">Flavoprotein</keyword>
<evidence type="ECO:0000256" key="4">
    <source>
        <dbReference type="RuleBase" id="RU364078"/>
    </source>
</evidence>
<dbReference type="GO" id="GO:0010181">
    <property type="term" value="F:FMN binding"/>
    <property type="evidence" value="ECO:0007669"/>
    <property type="project" value="UniProtKB-UniRule"/>
</dbReference>
<comment type="similarity">
    <text evidence="3 4">In the C-terminal section; belongs to the PPC synthetase family.</text>
</comment>
<comment type="cofactor">
    <cofactor evidence="3">
        <name>FMN</name>
        <dbReference type="ChEBI" id="CHEBI:58210"/>
    </cofactor>
    <text evidence="3">Binds 1 FMN per subunit.</text>
</comment>
<dbReference type="SUPFAM" id="SSF102645">
    <property type="entry name" value="CoaB-like"/>
    <property type="match status" value="1"/>
</dbReference>
<feature type="region of interest" description="Phosphopantothenate--cysteine ligase" evidence="3">
    <location>
        <begin position="203"/>
        <end position="414"/>
    </location>
</feature>
<dbReference type="SUPFAM" id="SSF52507">
    <property type="entry name" value="Homo-oligomeric flavin-containing Cys decarboxylases, HFCD"/>
    <property type="match status" value="1"/>
</dbReference>
<accession>A0AB33Z0V9</accession>
<dbReference type="GO" id="GO:0015941">
    <property type="term" value="P:pantothenate catabolic process"/>
    <property type="evidence" value="ECO:0007669"/>
    <property type="project" value="InterPro"/>
</dbReference>
<feature type="domain" description="DNA/pantothenate metabolism flavoprotein C-terminal" evidence="6">
    <location>
        <begin position="198"/>
        <end position="406"/>
    </location>
</feature>
<reference evidence="7 8" key="1">
    <citation type="journal article" date="2013" name="Genome Announc.">
        <title>Genome Sequence of the Pyrene- and Fluoranthene-Degrading Bacterium Cycloclasticus sp. Strain PY97M.</title>
        <authorList>
            <person name="Cui Z."/>
            <person name="Xu G."/>
            <person name="Li Q."/>
            <person name="Gao W."/>
            <person name="Zheng L."/>
        </authorList>
    </citation>
    <scope>NUCLEOTIDE SEQUENCE [LARGE SCALE GENOMIC DNA]</scope>
    <source>
        <strain evidence="7 8">PY97M</strain>
    </source>
</reference>
<comment type="pathway">
    <text evidence="3 4">Cofactor biosynthesis; coenzyme A biosynthesis; CoA from (R)-pantothenate: step 3/5.</text>
</comment>
<dbReference type="RefSeq" id="WP_016390516.1">
    <property type="nucleotide sequence ID" value="NZ_KE646808.1"/>
</dbReference>
<dbReference type="EMBL" id="ASHL01000005">
    <property type="protein sequence ID" value="EPD12980.1"/>
    <property type="molecule type" value="Genomic_DNA"/>
</dbReference>
<dbReference type="InterPro" id="IPR003382">
    <property type="entry name" value="Flavoprotein"/>
</dbReference>
<keyword evidence="1 3" id="KW-0210">Decarboxylase</keyword>
<dbReference type="PANTHER" id="PTHR14359">
    <property type="entry name" value="HOMO-OLIGOMERIC FLAVIN CONTAINING CYS DECARBOXYLASE FAMILY"/>
    <property type="match status" value="1"/>
</dbReference>
<feature type="active site" description="Proton donor" evidence="3">
    <location>
        <position position="171"/>
    </location>
</feature>
<name>A0AB33Z0V9_9GAMM</name>
<feature type="binding site" evidence="3">
    <location>
        <position position="349"/>
    </location>
    <ligand>
        <name>CTP</name>
        <dbReference type="ChEBI" id="CHEBI:37563"/>
    </ligand>
</feature>
<dbReference type="HAMAP" id="MF_02225">
    <property type="entry name" value="CoaBC"/>
    <property type="match status" value="1"/>
</dbReference>
<dbReference type="InterPro" id="IPR035929">
    <property type="entry name" value="CoaB-like_sf"/>
</dbReference>
<dbReference type="EC" id="4.1.1.36" evidence="3"/>
<dbReference type="InterPro" id="IPR007085">
    <property type="entry name" value="DNA/pantothenate-metab_flavo_C"/>
</dbReference>
<comment type="function">
    <text evidence="4">Catalyzes two steps in the biosynthesis of coenzyme A. In the first step cysteine is conjugated to 4'-phosphopantothenate to form 4-phosphopantothenoylcysteine, in the latter compound is decarboxylated to form 4'-phosphopantotheine.</text>
</comment>
<keyword evidence="3" id="KW-0460">Magnesium</keyword>
<feature type="binding site" evidence="3">
    <location>
        <position position="291"/>
    </location>
    <ligand>
        <name>CTP</name>
        <dbReference type="ChEBI" id="CHEBI:37563"/>
    </ligand>
</feature>
<comment type="catalytic activity">
    <reaction evidence="3 4">
        <text>(R)-4'-phosphopantothenate + L-cysteine + CTP = N-[(R)-4-phosphopantothenoyl]-L-cysteine + CMP + diphosphate + H(+)</text>
        <dbReference type="Rhea" id="RHEA:19397"/>
        <dbReference type="ChEBI" id="CHEBI:10986"/>
        <dbReference type="ChEBI" id="CHEBI:15378"/>
        <dbReference type="ChEBI" id="CHEBI:33019"/>
        <dbReference type="ChEBI" id="CHEBI:35235"/>
        <dbReference type="ChEBI" id="CHEBI:37563"/>
        <dbReference type="ChEBI" id="CHEBI:59458"/>
        <dbReference type="ChEBI" id="CHEBI:60377"/>
        <dbReference type="EC" id="6.3.2.5"/>
    </reaction>
</comment>
<keyword evidence="2 3" id="KW-0456">Lyase</keyword>
<comment type="catalytic activity">
    <reaction evidence="3 4">
        <text>N-[(R)-4-phosphopantothenoyl]-L-cysteine + H(+) = (R)-4'-phosphopantetheine + CO2</text>
        <dbReference type="Rhea" id="RHEA:16793"/>
        <dbReference type="ChEBI" id="CHEBI:15378"/>
        <dbReference type="ChEBI" id="CHEBI:16526"/>
        <dbReference type="ChEBI" id="CHEBI:59458"/>
        <dbReference type="ChEBI" id="CHEBI:61723"/>
        <dbReference type="EC" id="4.1.1.36"/>
    </reaction>
</comment>
<dbReference type="GO" id="GO:0015937">
    <property type="term" value="P:coenzyme A biosynthetic process"/>
    <property type="evidence" value="ECO:0007669"/>
    <property type="project" value="UniProtKB-UniRule"/>
</dbReference>
<dbReference type="Pfam" id="PF04127">
    <property type="entry name" value="DFP"/>
    <property type="match status" value="1"/>
</dbReference>
<dbReference type="GO" id="GO:0004632">
    <property type="term" value="F:phosphopantothenate--cysteine ligase activity"/>
    <property type="evidence" value="ECO:0007669"/>
    <property type="project" value="UniProtKB-UniRule"/>
</dbReference>
<keyword evidence="3 4" id="KW-0288">FMN</keyword>
<dbReference type="GO" id="GO:0071513">
    <property type="term" value="C:phosphopantothenoylcysteine decarboxylase complex"/>
    <property type="evidence" value="ECO:0007669"/>
    <property type="project" value="TreeGrafter"/>
</dbReference>
<keyword evidence="8" id="KW-1185">Reference proteome</keyword>
<organism evidence="7 8">
    <name type="scientific">Cycloclasticus pugetii</name>
    <dbReference type="NCBI Taxonomy" id="34068"/>
    <lineage>
        <taxon>Bacteria</taxon>
        <taxon>Pseudomonadati</taxon>
        <taxon>Pseudomonadota</taxon>
        <taxon>Gammaproteobacteria</taxon>
        <taxon>Thiotrichales</taxon>
        <taxon>Piscirickettsiaceae</taxon>
        <taxon>Cycloclasticus</taxon>
    </lineage>
</organism>
<dbReference type="NCBIfam" id="TIGR00521">
    <property type="entry name" value="coaBC_dfp"/>
    <property type="match status" value="1"/>
</dbReference>
<dbReference type="GO" id="GO:0046872">
    <property type="term" value="F:metal ion binding"/>
    <property type="evidence" value="ECO:0007669"/>
    <property type="project" value="UniProtKB-KW"/>
</dbReference>
<keyword evidence="3 4" id="KW-0436">Ligase</keyword>
<dbReference type="AlphaFoldDB" id="A0AB33Z0V9"/>
<evidence type="ECO:0000256" key="2">
    <source>
        <dbReference type="ARBA" id="ARBA00023239"/>
    </source>
</evidence>
<evidence type="ECO:0000313" key="8">
    <source>
        <dbReference type="Proteomes" id="UP000015462"/>
    </source>
</evidence>
<keyword evidence="3" id="KW-0511">Multifunctional enzyme</keyword>
<evidence type="ECO:0000259" key="5">
    <source>
        <dbReference type="Pfam" id="PF02441"/>
    </source>
</evidence>
<proteinExistence type="inferred from homology"/>
<comment type="caution">
    <text evidence="7">The sequence shown here is derived from an EMBL/GenBank/DDBJ whole genome shotgun (WGS) entry which is preliminary data.</text>
</comment>
<feature type="binding site" evidence="3">
    <location>
        <position position="335"/>
    </location>
    <ligand>
        <name>CTP</name>
        <dbReference type="ChEBI" id="CHEBI:37563"/>
    </ligand>
</feature>
<feature type="domain" description="Flavoprotein" evidence="5">
    <location>
        <begin position="20"/>
        <end position="192"/>
    </location>
</feature>
<sequence>MGYYLHKDAENIVNELQYRRVLLGVTGGIAAYKAAEILRQCQNMGAEVRVVMTPAATEFITPLTFQALSGLPVHTQLMDVEEEAGMGHINLARWADVILVAPASADFIARLASGMANDLLTTLLLATEKPVMLAPAMNRAMFDDQNTQNNIRQLESQGVVILGPGEGVQACGEVGLGRMLEPEDLAQAVVEHFQTGELAGLNVLLNAGPTRENIDPVRYISNHSSGKMGFALAQACVEAGAHVTLVAGPVYMPTPSGVERIDVVSAREMADAVLSRSAQADIFIASAAVVDYTPVEIAENKIKKNASQMQLTLVKTTDILTSVATQGSATFCVGFAAETDNLEAYAKGKLEKKSLDMIAANWVGRKNVGFNSENNALSVYWKGGEQELGYMPKSELARELVTLIAKRYHEKNTT</sequence>
<evidence type="ECO:0000256" key="1">
    <source>
        <dbReference type="ARBA" id="ARBA00022793"/>
    </source>
</evidence>
<protein>
    <recommendedName>
        <fullName evidence="3">Coenzyme A biosynthesis bifunctional protein CoaBC</fullName>
    </recommendedName>
    <alternativeName>
        <fullName evidence="3">DNA/pantothenate metabolism flavoprotein</fullName>
    </alternativeName>
    <alternativeName>
        <fullName evidence="3">Phosphopantothenoylcysteine synthetase/decarboxylase</fullName>
        <shortName evidence="3">PPCS-PPCDC</shortName>
    </alternativeName>
    <domain>
        <recommendedName>
            <fullName evidence="3">Phosphopantothenoylcysteine decarboxylase</fullName>
            <shortName evidence="3">PPC decarboxylase</shortName>
            <shortName evidence="3">PPC-DC</shortName>
            <ecNumber evidence="3">4.1.1.36</ecNumber>
        </recommendedName>
        <alternativeName>
            <fullName evidence="3">CoaC</fullName>
        </alternativeName>
    </domain>
    <domain>
        <recommendedName>
            <fullName evidence="3">Phosphopantothenate--cysteine ligase</fullName>
            <ecNumber evidence="3">6.3.2.5</ecNumber>
        </recommendedName>
        <alternativeName>
            <fullName evidence="3">CoaB</fullName>
        </alternativeName>
        <alternativeName>
            <fullName evidence="3">Phosphopantothenoylcysteine synthetase</fullName>
            <shortName evidence="3">PPC synthetase</shortName>
            <shortName evidence="3">PPC-S</shortName>
        </alternativeName>
    </domain>
</protein>
<evidence type="ECO:0000313" key="7">
    <source>
        <dbReference type="EMBL" id="EPD12980.1"/>
    </source>
</evidence>
<dbReference type="Gene3D" id="3.40.50.1950">
    <property type="entry name" value="Flavin prenyltransferase-like"/>
    <property type="match status" value="1"/>
</dbReference>
<evidence type="ECO:0000256" key="3">
    <source>
        <dbReference type="HAMAP-Rule" id="MF_02225"/>
    </source>
</evidence>
<evidence type="ECO:0000259" key="6">
    <source>
        <dbReference type="Pfam" id="PF04127"/>
    </source>
</evidence>